<keyword evidence="2" id="KW-1185">Reference proteome</keyword>
<dbReference type="EMBL" id="JOSZ01000003">
    <property type="protein sequence ID" value="KFM20024.1"/>
    <property type="molecule type" value="Genomic_DNA"/>
</dbReference>
<dbReference type="Proteomes" id="UP000029387">
    <property type="component" value="Unassembled WGS sequence"/>
</dbReference>
<sequence>MHKCKMGEPSEPILFRGSPRFRREITQSEPSEPSEPLLQLLSEKNKIFDSLESQKEAHRPHRPHSRRKTGEAMIFVSSLASPNGVILS</sequence>
<protein>
    <submittedName>
        <fullName evidence="1">Uncharacterized protein</fullName>
    </submittedName>
</protein>
<gene>
    <name evidence="1" type="ORF">AAA799P11_00329</name>
</gene>
<organism evidence="1 2">
    <name type="scientific">Marine Group I thaumarchaeote SCGC AAA799-P11</name>
    <dbReference type="NCBI Taxonomy" id="1502295"/>
    <lineage>
        <taxon>Archaea</taxon>
        <taxon>Nitrososphaerota</taxon>
        <taxon>Marine Group I</taxon>
    </lineage>
</organism>
<proteinExistence type="predicted"/>
<accession>A0A087S2S0</accession>
<name>A0A087S2S0_9ARCH</name>
<comment type="caution">
    <text evidence="1">The sequence shown here is derived from an EMBL/GenBank/DDBJ whole genome shotgun (WGS) entry which is preliminary data.</text>
</comment>
<evidence type="ECO:0000313" key="2">
    <source>
        <dbReference type="Proteomes" id="UP000029387"/>
    </source>
</evidence>
<evidence type="ECO:0000313" key="1">
    <source>
        <dbReference type="EMBL" id="KFM20024.1"/>
    </source>
</evidence>
<dbReference type="AlphaFoldDB" id="A0A087S2S0"/>
<reference evidence="1 2" key="1">
    <citation type="submission" date="2014-06" db="EMBL/GenBank/DDBJ databases">
        <authorList>
            <person name="Ngugi D.K."/>
            <person name="Blom J."/>
            <person name="Alam I."/>
            <person name="Rashid M."/>
            <person name="Baalawi W."/>
            <person name="Zhang G."/>
            <person name="Hikmawan T."/>
            <person name="Guan Y."/>
            <person name="Antunes A."/>
            <person name="Siam R."/>
            <person name="El-Dorry H."/>
            <person name="Bajic V."/>
            <person name="Stingl U."/>
        </authorList>
    </citation>
    <scope>NUCLEOTIDE SEQUENCE [LARGE SCALE GENOMIC DNA]</scope>
    <source>
        <strain evidence="1">SCGC AAA799-P11</strain>
    </source>
</reference>